<gene>
    <name evidence="4" type="ORF">TRUGW13939_01699</name>
</gene>
<dbReference type="PROSITE" id="PS50297">
    <property type="entry name" value="ANK_REP_REGION"/>
    <property type="match status" value="1"/>
</dbReference>
<sequence length="870" mass="97958">MNRRISNRPQAVLLQMEDDILWGNEDSFQEGFSRLAHLGEDRQRELVEQHCLLHQAAEQNSLPIVNLLFSLKLDANGRNLKGETALHIAAASRSENAPKIVTAMIHHGANVNLRDARQWLPLHRAVANHAAENANRLIDAGAEVNATVPEVGAPIYLALNLFQDFPTTAVEVISKLLTARADPNSKDHHGNAPLHMVHKGEWQIVNRLLAAGADPNAQDDEGDTPLHIATKNRDYPLAETEAGDENSAPKQVTLGQLTKATYSPTVYDMLYDDALLKGILDTSSGFRWIHLPFTILWVDHLIDAICRFNAHINPSETNLSDSADIKRFIVETFNETGLVTGYRQPGFVIEHSVEKQIPYRVSLALPLIDVDYSINEKARLKAEVGMGRKEDSNHQKHIQAMKELKYSYRDSCCKLHSPRTLDESSYDFLEDNDLESRDQGQVLTVYLDGQKTIAESGSSTPGLKPFHIRHGSMLPKPENREGAMTDSPRHMIKNAKLAAHSASTDREKNLISPQMLMVPQLWLWKIDERTIISAFPERWDSRYGQSMFDKVRNELQFAATVEDVIVKIADTCINYIEDSWYVSEGRGYTTFDAFDYAIAGVSNEVTKCYERFEKLVGSSNKNIHPEVQNGAGLLKKISDVIDEIGIIKRVLNDQSVAMKNILRWRSKLDGSANVIHETNYVHYPLERFTRLEQNASSVRNSLITLLDIWQRESIIDDAQEESRQSRVLFVFTAITVCFLPLSFIGQLLALPIRGLGLGESYTPAWVLEVEVITMMVTLIAIISLFWMCFGLPEYVKKIWKCISPSASHPGSAQNKAPGTKDRKKKSESRQTHAKLSSLLCPRLRNKRQTKTQRDLENGTGRVGDGRYSKR</sequence>
<keyword evidence="3" id="KW-0472">Membrane</keyword>
<dbReference type="Proteomes" id="UP000509510">
    <property type="component" value="Chromosome I"/>
</dbReference>
<evidence type="ECO:0000256" key="2">
    <source>
        <dbReference type="SAM" id="MobiDB-lite"/>
    </source>
</evidence>
<keyword evidence="1" id="KW-0040">ANK repeat</keyword>
<dbReference type="SUPFAM" id="SSF48403">
    <property type="entry name" value="Ankyrin repeat"/>
    <property type="match status" value="1"/>
</dbReference>
<dbReference type="PANTHER" id="PTHR24118:SF99">
    <property type="entry name" value="POTE ANKYRIN DOMAIN FAMILY MEMBER 3C-RELATED"/>
    <property type="match status" value="1"/>
</dbReference>
<dbReference type="GeneID" id="55989209"/>
<dbReference type="InterPro" id="IPR036770">
    <property type="entry name" value="Ankyrin_rpt-contain_sf"/>
</dbReference>
<evidence type="ECO:0000313" key="5">
    <source>
        <dbReference type="Proteomes" id="UP000509510"/>
    </source>
</evidence>
<dbReference type="Pfam" id="PF13857">
    <property type="entry name" value="Ank_5"/>
    <property type="match status" value="1"/>
</dbReference>
<dbReference type="PROSITE" id="PS50088">
    <property type="entry name" value="ANK_REPEAT"/>
    <property type="match status" value="1"/>
</dbReference>
<evidence type="ECO:0000256" key="3">
    <source>
        <dbReference type="SAM" id="Phobius"/>
    </source>
</evidence>
<dbReference type="EMBL" id="CP055898">
    <property type="protein sequence ID" value="QKX54611.1"/>
    <property type="molecule type" value="Genomic_DNA"/>
</dbReference>
<dbReference type="SMART" id="SM00248">
    <property type="entry name" value="ANK"/>
    <property type="match status" value="5"/>
</dbReference>
<dbReference type="Gene3D" id="1.25.40.20">
    <property type="entry name" value="Ankyrin repeat-containing domain"/>
    <property type="match status" value="2"/>
</dbReference>
<keyword evidence="3" id="KW-0812">Transmembrane</keyword>
<proteinExistence type="predicted"/>
<feature type="transmembrane region" description="Helical" evidence="3">
    <location>
        <begin position="727"/>
        <end position="752"/>
    </location>
</feature>
<organism evidence="4 5">
    <name type="scientific">Talaromyces rugulosus</name>
    <name type="common">Penicillium rugulosum</name>
    <dbReference type="NCBI Taxonomy" id="121627"/>
    <lineage>
        <taxon>Eukaryota</taxon>
        <taxon>Fungi</taxon>
        <taxon>Dikarya</taxon>
        <taxon>Ascomycota</taxon>
        <taxon>Pezizomycotina</taxon>
        <taxon>Eurotiomycetes</taxon>
        <taxon>Eurotiomycetidae</taxon>
        <taxon>Eurotiales</taxon>
        <taxon>Trichocomaceae</taxon>
        <taxon>Talaromyces</taxon>
        <taxon>Talaromyces sect. Islandici</taxon>
    </lineage>
</organism>
<feature type="compositionally biased region" description="Polar residues" evidence="2">
    <location>
        <begin position="806"/>
        <end position="816"/>
    </location>
</feature>
<dbReference type="AlphaFoldDB" id="A0A7H8QM53"/>
<reference evidence="5" key="1">
    <citation type="submission" date="2020-06" db="EMBL/GenBank/DDBJ databases">
        <title>A chromosome-scale genome assembly of Talaromyces rugulosus W13939.</title>
        <authorList>
            <person name="Wang B."/>
            <person name="Guo L."/>
            <person name="Ye K."/>
            <person name="Wang L."/>
        </authorList>
    </citation>
    <scope>NUCLEOTIDE SEQUENCE [LARGE SCALE GENOMIC DNA]</scope>
    <source>
        <strain evidence="5">W13939</strain>
    </source>
</reference>
<accession>A0A7H8QM53</accession>
<feature type="repeat" description="ANK" evidence="1">
    <location>
        <begin position="81"/>
        <end position="116"/>
    </location>
</feature>
<dbReference type="KEGG" id="trg:TRUGW13939_01699"/>
<dbReference type="RefSeq" id="XP_035340790.1">
    <property type="nucleotide sequence ID" value="XM_035484897.1"/>
</dbReference>
<dbReference type="InterPro" id="IPR002110">
    <property type="entry name" value="Ankyrin_rpt"/>
</dbReference>
<evidence type="ECO:0000313" key="4">
    <source>
        <dbReference type="EMBL" id="QKX54611.1"/>
    </source>
</evidence>
<dbReference type="Pfam" id="PF12796">
    <property type="entry name" value="Ank_2"/>
    <property type="match status" value="1"/>
</dbReference>
<keyword evidence="3" id="KW-1133">Transmembrane helix</keyword>
<dbReference type="PANTHER" id="PTHR24118">
    <property type="entry name" value="POTE ANKYRIN DOMAIN"/>
    <property type="match status" value="1"/>
</dbReference>
<evidence type="ECO:0000256" key="1">
    <source>
        <dbReference type="PROSITE-ProRule" id="PRU00023"/>
    </source>
</evidence>
<dbReference type="OrthoDB" id="4526876at2759"/>
<dbReference type="Gene3D" id="1.20.58.340">
    <property type="entry name" value="Magnesium transport protein CorA, transmembrane region"/>
    <property type="match status" value="1"/>
</dbReference>
<dbReference type="InterPro" id="IPR002523">
    <property type="entry name" value="MgTranspt_CorA/ZnTranspt_ZntB"/>
</dbReference>
<dbReference type="GO" id="GO:0046873">
    <property type="term" value="F:metal ion transmembrane transporter activity"/>
    <property type="evidence" value="ECO:0007669"/>
    <property type="project" value="InterPro"/>
</dbReference>
<keyword evidence="5" id="KW-1185">Reference proteome</keyword>
<feature type="transmembrane region" description="Helical" evidence="3">
    <location>
        <begin position="772"/>
        <end position="791"/>
    </location>
</feature>
<protein>
    <submittedName>
        <fullName evidence="4">Uncharacterized protein</fullName>
    </submittedName>
</protein>
<feature type="region of interest" description="Disordered" evidence="2">
    <location>
        <begin position="806"/>
        <end position="870"/>
    </location>
</feature>
<dbReference type="Pfam" id="PF01544">
    <property type="entry name" value="CorA"/>
    <property type="match status" value="1"/>
</dbReference>
<name>A0A7H8QM53_TALRU</name>
<dbReference type="GO" id="GO:0016020">
    <property type="term" value="C:membrane"/>
    <property type="evidence" value="ECO:0007669"/>
    <property type="project" value="InterPro"/>
</dbReference>